<comment type="subunit">
    <text evidence="2">Homodimer.</text>
</comment>
<dbReference type="PATRIC" id="fig|927704.6.peg.3240"/>
<keyword evidence="3" id="KW-0808">Transferase</keyword>
<reference evidence="5 6" key="1">
    <citation type="submission" date="2011-10" db="EMBL/GenBank/DDBJ databases">
        <title>Whole genome sequence of Selenomonas ruminantium subsp. lactilytica TAM6421.</title>
        <authorList>
            <person name="Oguchi A."/>
            <person name="Ankai A."/>
            <person name="Kaneko J."/>
            <person name="Yamada-Narita S."/>
            <person name="Fukui S."/>
            <person name="Takahashi M."/>
            <person name="Onodera T."/>
            <person name="Kojima S."/>
            <person name="Fushimi T."/>
            <person name="Abe N."/>
            <person name="Kamio Y."/>
            <person name="Yamazaki S."/>
            <person name="Fujita N."/>
        </authorList>
    </citation>
    <scope>NUCLEOTIDE SEQUENCE [LARGE SCALE GENOMIC DNA]</scope>
    <source>
        <strain evidence="6">NBRC 103574 / TAM6421</strain>
        <plasmid evidence="5 6">pSRC2</plasmid>
    </source>
</reference>
<dbReference type="Gene3D" id="3.40.50.970">
    <property type="match status" value="1"/>
</dbReference>
<evidence type="ECO:0008006" key="7">
    <source>
        <dbReference type="Google" id="ProtNLM"/>
    </source>
</evidence>
<geneLocation type="plasmid" evidence="5 6">
    <name>pSRC2</name>
</geneLocation>
<dbReference type="AlphaFoldDB" id="I0GUZ3"/>
<keyword evidence="5" id="KW-0614">Plasmid</keyword>
<dbReference type="GO" id="GO:0008661">
    <property type="term" value="F:1-deoxy-D-xylulose-5-phosphate synthase activity"/>
    <property type="evidence" value="ECO:0007669"/>
    <property type="project" value="InterPro"/>
</dbReference>
<organism evidence="5 6">
    <name type="scientific">Selenomonas ruminantium subsp. lactilytica (strain NBRC 103574 / TAM6421)</name>
    <dbReference type="NCBI Taxonomy" id="927704"/>
    <lineage>
        <taxon>Bacteria</taxon>
        <taxon>Bacillati</taxon>
        <taxon>Bacillota</taxon>
        <taxon>Negativicutes</taxon>
        <taxon>Selenomonadales</taxon>
        <taxon>Selenomonadaceae</taxon>
        <taxon>Selenomonas</taxon>
    </lineage>
</organism>
<name>I0GUZ3_SELRL</name>
<dbReference type="Proteomes" id="UP000007887">
    <property type="component" value="Plasmid pSRC2"/>
</dbReference>
<accession>I0GUZ3</accession>
<comment type="cofactor">
    <cofactor evidence="1">
        <name>Mg(2+)</name>
        <dbReference type="ChEBI" id="CHEBI:18420"/>
    </cofactor>
</comment>
<protein>
    <recommendedName>
        <fullName evidence="7">Transketolase</fullName>
    </recommendedName>
</protein>
<dbReference type="HOGENOM" id="CLU_2371182_0_0_9"/>
<evidence type="ECO:0000256" key="1">
    <source>
        <dbReference type="ARBA" id="ARBA00001946"/>
    </source>
</evidence>
<dbReference type="Pfam" id="PF13292">
    <property type="entry name" value="DXP_synthase_N"/>
    <property type="match status" value="1"/>
</dbReference>
<dbReference type="KEGG" id="sri:SELR_pSRC200460"/>
<gene>
    <name evidence="5" type="ordered locus">SELR_pSRC200460</name>
</gene>
<sequence>MYLEKVNSPQDIKGFSPEQRKALAQEMRDVMLKRASLHGGHFGPDFGIVDKIIAELIQAYDKRNPSKPYKIRASRDFCVVENMLIGWERLMHARI</sequence>
<evidence type="ECO:0000313" key="6">
    <source>
        <dbReference type="Proteomes" id="UP000007887"/>
    </source>
</evidence>
<evidence type="ECO:0000256" key="2">
    <source>
        <dbReference type="ARBA" id="ARBA00011738"/>
    </source>
</evidence>
<keyword evidence="4" id="KW-0786">Thiamine pyrophosphate</keyword>
<proteinExistence type="predicted"/>
<evidence type="ECO:0000256" key="4">
    <source>
        <dbReference type="ARBA" id="ARBA00023052"/>
    </source>
</evidence>
<dbReference type="GO" id="GO:0016114">
    <property type="term" value="P:terpenoid biosynthetic process"/>
    <property type="evidence" value="ECO:0007669"/>
    <property type="project" value="InterPro"/>
</dbReference>
<evidence type="ECO:0000256" key="3">
    <source>
        <dbReference type="ARBA" id="ARBA00022679"/>
    </source>
</evidence>
<dbReference type="InterPro" id="IPR005477">
    <property type="entry name" value="Dxylulose-5-P_synthase"/>
</dbReference>
<evidence type="ECO:0000313" key="5">
    <source>
        <dbReference type="EMBL" id="BAL84580.1"/>
    </source>
</evidence>
<dbReference type="EMBL" id="AP012293">
    <property type="protein sequence ID" value="BAL84580.1"/>
    <property type="molecule type" value="Genomic_DNA"/>
</dbReference>